<gene>
    <name evidence="7" type="ORF">Dbus_chr2Lg117</name>
</gene>
<feature type="transmembrane region" description="Helical" evidence="6">
    <location>
        <begin position="80"/>
        <end position="99"/>
    </location>
</feature>
<feature type="transmembrane region" description="Helical" evidence="6">
    <location>
        <begin position="177"/>
        <end position="199"/>
    </location>
</feature>
<evidence type="ECO:0000313" key="8">
    <source>
        <dbReference type="Proteomes" id="UP000494163"/>
    </source>
</evidence>
<dbReference type="GO" id="GO:0050909">
    <property type="term" value="P:sensory perception of taste"/>
    <property type="evidence" value="ECO:0007669"/>
    <property type="project" value="InterPro"/>
</dbReference>
<keyword evidence="4 6" id="KW-1133">Transmembrane helix</keyword>
<feature type="transmembrane region" description="Helical" evidence="6">
    <location>
        <begin position="595"/>
        <end position="617"/>
    </location>
</feature>
<feature type="transmembrane region" description="Helical" evidence="6">
    <location>
        <begin position="768"/>
        <end position="791"/>
    </location>
</feature>
<feature type="transmembrane region" description="Helical" evidence="6">
    <location>
        <begin position="283"/>
        <end position="310"/>
    </location>
</feature>
<feature type="transmembrane region" description="Helical" evidence="6">
    <location>
        <begin position="726"/>
        <end position="747"/>
    </location>
</feature>
<keyword evidence="2" id="KW-1003">Cell membrane</keyword>
<feature type="transmembrane region" description="Helical" evidence="6">
    <location>
        <begin position="383"/>
        <end position="404"/>
    </location>
</feature>
<reference evidence="7 8" key="1">
    <citation type="submission" date="2015-08" db="EMBL/GenBank/DDBJ databases">
        <title>Ancestral chromatin configuration constrains chromatin evolution on differentiating sex chromosomes in Drosophila.</title>
        <authorList>
            <person name="Zhou Q."/>
            <person name="Bachtrog D."/>
        </authorList>
    </citation>
    <scope>NUCLEOTIDE SEQUENCE [LARGE SCALE GENOMIC DNA]</scope>
    <source>
        <tissue evidence="7">Whole larvae</tissue>
    </source>
</reference>
<dbReference type="OrthoDB" id="8067175at2759"/>
<feature type="transmembrane region" description="Helical" evidence="6">
    <location>
        <begin position="140"/>
        <end position="157"/>
    </location>
</feature>
<protein>
    <submittedName>
        <fullName evidence="7">Gr22b</fullName>
    </submittedName>
</protein>
<evidence type="ECO:0000256" key="1">
    <source>
        <dbReference type="ARBA" id="ARBA00004651"/>
    </source>
</evidence>
<dbReference type="OMA" id="YIFTYIH"/>
<evidence type="ECO:0000256" key="2">
    <source>
        <dbReference type="ARBA" id="ARBA00022475"/>
    </source>
</evidence>
<dbReference type="Proteomes" id="UP000494163">
    <property type="component" value="Chromosome 2L"/>
</dbReference>
<keyword evidence="3 6" id="KW-0812">Transmembrane</keyword>
<feature type="transmembrane region" description="Helical" evidence="6">
    <location>
        <begin position="252"/>
        <end position="271"/>
    </location>
</feature>
<proteinExistence type="predicted"/>
<feature type="transmembrane region" description="Helical" evidence="6">
    <location>
        <begin position="449"/>
        <end position="470"/>
    </location>
</feature>
<organism evidence="7 8">
    <name type="scientific">Drosophila busckii</name>
    <name type="common">Fruit fly</name>
    <dbReference type="NCBI Taxonomy" id="30019"/>
    <lineage>
        <taxon>Eukaryota</taxon>
        <taxon>Metazoa</taxon>
        <taxon>Ecdysozoa</taxon>
        <taxon>Arthropoda</taxon>
        <taxon>Hexapoda</taxon>
        <taxon>Insecta</taxon>
        <taxon>Pterygota</taxon>
        <taxon>Neoptera</taxon>
        <taxon>Endopterygota</taxon>
        <taxon>Diptera</taxon>
        <taxon>Brachycera</taxon>
        <taxon>Muscomorpha</taxon>
        <taxon>Ephydroidea</taxon>
        <taxon>Drosophilidae</taxon>
        <taxon>Drosophila</taxon>
    </lineage>
</organism>
<keyword evidence="8" id="KW-1185">Reference proteome</keyword>
<dbReference type="InterPro" id="IPR013604">
    <property type="entry name" value="7TM_chemorcpt"/>
</dbReference>
<evidence type="ECO:0000256" key="3">
    <source>
        <dbReference type="ARBA" id="ARBA00022692"/>
    </source>
</evidence>
<sequence>MWPSVRRQLVKVTLSATLYSSWAIGLLPFRYNAKTQKVTRSKWQLVYGIIVNVSLLIILFNCREDTNSSIIKSLFKRNSLLQLITNIHNILLISTVVVVHSRNCWQSKEFGACLNELLQLHQQHLQQFDTRDCYALDNYILLKACIVLSELVSMFLMEWNIPHELLTLKLAVGVLSIVFLQLSVLLVTMHFHLSVAFIYRAVWIINRELLELVYQLNARQAIELTRVRQLHALYSRLLQLNTRLLAIYDYPMVLFTFTILAVNIIAVYYYIVFTISLKQEITFVLLAGFLQALAINFLDFWSCISICELAERASRGTSMILKLFSTITLLDVSLNRCLEDFAMFCCHRRLRFLHCGLYYVNNAMGFRMLILGTLSILCMQLGYMLFTIHFHLSVALIYRAVWIINRELLELVHQLNARQAIELTRVRQLHALYSRILQLNTRLTGIYDLPMVLFTFTILAVNIIAVYYYIVFTISLKQEITVMLLLGFVLTLVVNILDFWSCISICELAERASRGTSMILKLFSTITLLDVSLNRCLEDFAMFCCHRRLRFLHCGLYYVNNAMGFRMFVSCVLYLLYLFIIKVKFSMWPSVRRKLVQLSLSATLYSSWAFGLLPFGYRSEARKVARSKWQLAYGIVLNGSLMALLYYCQDDTDSPTVHALYKRNSLLGYINSIHNIIMMTTIFVVHFRNCWLSAELAACLNEFLQLHHQHMQQFDTRDCYEFENSILLKACIVISELLSMLFMKIVLYQQDYNLRLILGTLSILCMQLGYMLFTIHFHLSVALIYRAVWIINRELLELAHQLNSRQTIEFTRVRQLHALYSRILQLNTRLTGIYDLPMALFTFMILTANIIAVYYFIVFTISLKQEITVMLLLGFVLTLVVNILDFWSCISICELAERASRGTSMILKLFSTITLLDVRLNHCVSLCA</sequence>
<feature type="transmembrane region" description="Helical" evidence="6">
    <location>
        <begin position="869"/>
        <end position="888"/>
    </location>
</feature>
<comment type="subcellular location">
    <subcellularLocation>
        <location evidence="1">Cell membrane</location>
        <topology evidence="1">Multi-pass membrane protein</topology>
    </subcellularLocation>
</comment>
<dbReference type="GO" id="GO:0005886">
    <property type="term" value="C:plasma membrane"/>
    <property type="evidence" value="ECO:0007669"/>
    <property type="project" value="UniProtKB-SubCell"/>
</dbReference>
<feature type="transmembrane region" description="Helical" evidence="6">
    <location>
        <begin position="669"/>
        <end position="687"/>
    </location>
</feature>
<feature type="transmembrane region" description="Helical" evidence="6">
    <location>
        <begin position="565"/>
        <end position="583"/>
    </location>
</feature>
<accession>A0A0M4ENK6</accession>
<dbReference type="Pfam" id="PF08395">
    <property type="entry name" value="7tm_7"/>
    <property type="match status" value="3"/>
</dbReference>
<keyword evidence="5 6" id="KW-0472">Membrane</keyword>
<feature type="transmembrane region" description="Helical" evidence="6">
    <location>
        <begin position="482"/>
        <end position="503"/>
    </location>
</feature>
<dbReference type="EMBL" id="CP012523">
    <property type="protein sequence ID" value="ALC38032.1"/>
    <property type="molecule type" value="Genomic_DNA"/>
</dbReference>
<evidence type="ECO:0000256" key="6">
    <source>
        <dbReference type="SAM" id="Phobius"/>
    </source>
</evidence>
<evidence type="ECO:0000256" key="5">
    <source>
        <dbReference type="ARBA" id="ARBA00023136"/>
    </source>
</evidence>
<feature type="transmembrane region" description="Helical" evidence="6">
    <location>
        <begin position="629"/>
        <end position="648"/>
    </location>
</feature>
<feature type="transmembrane region" description="Helical" evidence="6">
    <location>
        <begin position="43"/>
        <end position="60"/>
    </location>
</feature>
<feature type="transmembrane region" description="Helical" evidence="6">
    <location>
        <begin position="357"/>
        <end position="377"/>
    </location>
</feature>
<feature type="transmembrane region" description="Helical" evidence="6">
    <location>
        <begin position="836"/>
        <end position="857"/>
    </location>
</feature>
<evidence type="ECO:0000256" key="4">
    <source>
        <dbReference type="ARBA" id="ARBA00022989"/>
    </source>
</evidence>
<evidence type="ECO:0000313" key="7">
    <source>
        <dbReference type="EMBL" id="ALC38032.1"/>
    </source>
</evidence>
<name>A0A0M4ENK6_DROBS</name>
<dbReference type="AlphaFoldDB" id="A0A0M4ENK6"/>